<accession>A0A9R1QAJ6</accession>
<dbReference type="Proteomes" id="UP000324705">
    <property type="component" value="Chromosome 3B"/>
</dbReference>
<evidence type="ECO:0000313" key="2">
    <source>
        <dbReference type="EMBL" id="VAH73478.1"/>
    </source>
</evidence>
<organism evidence="2 3">
    <name type="scientific">Triticum turgidum subsp. durum</name>
    <name type="common">Durum wheat</name>
    <name type="synonym">Triticum durum</name>
    <dbReference type="NCBI Taxonomy" id="4567"/>
    <lineage>
        <taxon>Eukaryota</taxon>
        <taxon>Viridiplantae</taxon>
        <taxon>Streptophyta</taxon>
        <taxon>Embryophyta</taxon>
        <taxon>Tracheophyta</taxon>
        <taxon>Spermatophyta</taxon>
        <taxon>Magnoliopsida</taxon>
        <taxon>Liliopsida</taxon>
        <taxon>Poales</taxon>
        <taxon>Poaceae</taxon>
        <taxon>BOP clade</taxon>
        <taxon>Pooideae</taxon>
        <taxon>Triticodae</taxon>
        <taxon>Triticeae</taxon>
        <taxon>Triticinae</taxon>
        <taxon>Triticum</taxon>
    </lineage>
</organism>
<feature type="region of interest" description="Disordered" evidence="1">
    <location>
        <begin position="109"/>
        <end position="169"/>
    </location>
</feature>
<proteinExistence type="predicted"/>
<protein>
    <submittedName>
        <fullName evidence="2">Uncharacterized protein</fullName>
    </submittedName>
</protein>
<name>A0A9R1QAJ6_TRITD</name>
<feature type="compositionally biased region" description="Basic and acidic residues" evidence="1">
    <location>
        <begin position="125"/>
        <end position="134"/>
    </location>
</feature>
<dbReference type="AlphaFoldDB" id="A0A9R1QAJ6"/>
<evidence type="ECO:0000256" key="1">
    <source>
        <dbReference type="SAM" id="MobiDB-lite"/>
    </source>
</evidence>
<gene>
    <name evidence="2" type="ORF">TRITD_3Bv1G042480</name>
</gene>
<dbReference type="EMBL" id="LT934116">
    <property type="protein sequence ID" value="VAH73478.1"/>
    <property type="molecule type" value="Genomic_DNA"/>
</dbReference>
<dbReference type="Gramene" id="TRITD3Bv1G042480.1">
    <property type="protein sequence ID" value="TRITD3Bv1G042480.1"/>
    <property type="gene ID" value="TRITD3Bv1G042480"/>
</dbReference>
<sequence>MVTFRVLASSQSPVTRLRPSGLTGGLQARLRECIVELELLDRAGGPRFVPMVRDGFLADELDLVPCILVSFDMEQCIVWWGKDHDDSIQDNVHKAFPSVLQLENAALKNESVEEEETSSESASGENEHCEKEETPSDCSSDEWSEISSSEDAYHTIDEMPPGVHKIGMY</sequence>
<keyword evidence="3" id="KW-1185">Reference proteome</keyword>
<reference evidence="2 3" key="1">
    <citation type="submission" date="2017-09" db="EMBL/GenBank/DDBJ databases">
        <authorList>
            <consortium name="International Durum Wheat Genome Sequencing Consortium (IDWGSC)"/>
            <person name="Milanesi L."/>
        </authorList>
    </citation>
    <scope>NUCLEOTIDE SEQUENCE [LARGE SCALE GENOMIC DNA]</scope>
    <source>
        <strain evidence="3">cv. Svevo</strain>
    </source>
</reference>
<evidence type="ECO:0000313" key="3">
    <source>
        <dbReference type="Proteomes" id="UP000324705"/>
    </source>
</evidence>